<feature type="region of interest" description="Disordered" evidence="1">
    <location>
        <begin position="906"/>
        <end position="955"/>
    </location>
</feature>
<dbReference type="Gene3D" id="2.30.110.10">
    <property type="entry name" value="Electron Transport, Fmn-binding Protein, Chain A"/>
    <property type="match status" value="1"/>
</dbReference>
<reference evidence="3 4" key="1">
    <citation type="submission" date="2021-06" db="EMBL/GenBank/DDBJ databases">
        <title>Candida outbreak in Lebanon.</title>
        <authorList>
            <person name="Finianos M."/>
        </authorList>
    </citation>
    <scope>NUCLEOTIDE SEQUENCE [LARGE SCALE GENOMIC DNA]</scope>
    <source>
        <strain evidence="3">CA3LBN</strain>
    </source>
</reference>
<sequence>MILPLSEEKVEKVTLPVKLDTVFSFKNLGSDYQKVLAEMERLSDTNAYTFSANCYKINDEYHQVNELQLISSDLNTPERKVHLENARLANGVTAFGSGPDPTIPKVLFEVCRTYITHDWSSHELPMPTVATCFLTSGVKKQHFPGPKFPMSHRLAGFGSEMNMESVSAIDEDMPIKLRAEFMPFPHFRQDLCHRIVLPGMCVSDFLSLDFRATGLVDDRLEEPFIITEVRIELQEFTSTHNHEAAFQDVRTKTLLESKPFESIMLSKRPSRISAKMYSCELPMVGPTFFANDLTRSYGLKATFKLSHDKIGKVTSTVFVELNMAQEKSERRRDEDFDYLRYYGSSYPSSHWTQVGVASSKNDIKHLVSSYSHIFANYQTYFEQYSLSLFTNGNKKCILFAPRFATNFAPPSFTSVLKRQARLLLSYSLSFSKTQDKVSLLPRVTDSPVPGGDASNSGMPFASNCLMNRRFSQAKEWALATMVRPGMELSEFMDFSFIVPQSYDEASHDMPMDDMKIVIEEIEITLVEEMRSFKRDRKFSLFKKSDHFPSIQWGDFEDVIDGSTSARSLRLPREILEGEVPLEIETSLDHSEYESPRAHTLHSRVKPDRKAINLNSLILDPAMSSQINSTSNQEKREKKKSDVSTMSKICVFVALLLALATVVVFVDRIGELNYKRLEAMRQFEESYDGLLATLPPDCDISLEELEKEKKAGENYQILNCHLKSLTKKLAKDSEDFKHSFHEIKRAFDDLCGAPPVANPIGFDNFITQQYHFPRIGRFINTSSLHQLRGGMIHQYMAPWVPTFTSALEAEAAARDHKPPFTTFQFATVDKDGFPKNRTLVHRGSLFDNSDNNVMIFCTDRRMDKYDELLANDKFEAVFWFEKIRKQFRFRGHARLLDQEHRPIVDVTSIQPRNIISSSHNNSSDSEEEDDGDSGALEMSVASPQKSQNGGSVSPQSVPLSYPLLSPLACQKLAHEQKNLAVSYPNLQELSHVEFVAPTNEDWDQELQRVWNDLSKGLKSSFRRPAPRSMLDESKQNTIDKINRGVDGKGEDSGLKNFAVVAMFVETVDYYEQEKDRRYIYQKDSSHLWSEEEVCP</sequence>
<evidence type="ECO:0000313" key="4">
    <source>
        <dbReference type="Proteomes" id="UP000825434"/>
    </source>
</evidence>
<evidence type="ECO:0000259" key="2">
    <source>
        <dbReference type="Pfam" id="PF12766"/>
    </source>
</evidence>
<proteinExistence type="predicted"/>
<evidence type="ECO:0000313" key="3">
    <source>
        <dbReference type="EMBL" id="QWU87815.1"/>
    </source>
</evidence>
<accession>A0ABX8I7G8</accession>
<dbReference type="PANTHER" id="PTHR28243:SF1">
    <property type="entry name" value="PYRIDOXAMINE 5'-PHOSPHATE OXIDASE ALR4036 FAMILY FMN-BINDING DOMAIN-CONTAINING PROTEIN"/>
    <property type="match status" value="1"/>
</dbReference>
<dbReference type="InterPro" id="IPR024624">
    <property type="entry name" value="Pyridox_Oxase_Alr4036_FMN-bd"/>
</dbReference>
<gene>
    <name evidence="3" type="ORF">CA3LBN_002080</name>
</gene>
<dbReference type="SUPFAM" id="SSF50475">
    <property type="entry name" value="FMN-binding split barrel"/>
    <property type="match status" value="1"/>
</dbReference>
<feature type="compositionally biased region" description="Polar residues" evidence="1">
    <location>
        <begin position="940"/>
        <end position="949"/>
    </location>
</feature>
<feature type="domain" description="Pyridoxamine 5'-phosphate oxidase Alr4036 family FMN-binding" evidence="2">
    <location>
        <begin position="795"/>
        <end position="895"/>
    </location>
</feature>
<dbReference type="InterPro" id="IPR012349">
    <property type="entry name" value="Split_barrel_FMN-bd"/>
</dbReference>
<name>A0ABX8I7G8_9ASCO</name>
<dbReference type="EMBL" id="CP076662">
    <property type="protein sequence ID" value="QWU87815.1"/>
    <property type="molecule type" value="Genomic_DNA"/>
</dbReference>
<dbReference type="Proteomes" id="UP000825434">
    <property type="component" value="Chromosome 2"/>
</dbReference>
<evidence type="ECO:0000256" key="1">
    <source>
        <dbReference type="SAM" id="MobiDB-lite"/>
    </source>
</evidence>
<protein>
    <recommendedName>
        <fullName evidence="2">Pyridoxamine 5'-phosphate oxidase Alr4036 family FMN-binding domain-containing protein</fullName>
    </recommendedName>
</protein>
<dbReference type="PANTHER" id="PTHR28243">
    <property type="entry name" value="AGL049CP"/>
    <property type="match status" value="1"/>
</dbReference>
<keyword evidence="4" id="KW-1185">Reference proteome</keyword>
<organism evidence="3 4">
    <name type="scientific">Candidozyma haemuli</name>
    <dbReference type="NCBI Taxonomy" id="45357"/>
    <lineage>
        <taxon>Eukaryota</taxon>
        <taxon>Fungi</taxon>
        <taxon>Dikarya</taxon>
        <taxon>Ascomycota</taxon>
        <taxon>Saccharomycotina</taxon>
        <taxon>Pichiomycetes</taxon>
        <taxon>Metschnikowiaceae</taxon>
        <taxon>Candidozyma</taxon>
    </lineage>
</organism>
<dbReference type="Pfam" id="PF12766">
    <property type="entry name" value="Pyridox_oxase_2"/>
    <property type="match status" value="1"/>
</dbReference>